<evidence type="ECO:0000256" key="3">
    <source>
        <dbReference type="ARBA" id="ARBA00022989"/>
    </source>
</evidence>
<keyword evidence="3 5" id="KW-1133">Transmembrane helix</keyword>
<protein>
    <submittedName>
        <fullName evidence="6">Clc protein 2</fullName>
    </submittedName>
</protein>
<sequence length="243" mass="27486">MASAKVLLHVPAAVFAILGLIITFVALATPSWQVVYARELQQWLQSGLWMSCRTRPSGMYMCSYAFSQNEYGGHTPIDVLNQDAGDLSFYSWQRTLLHVFLVGQLFSILCLLAFCLSQSWQFERVACAVSTAFIALAALLCGSGVVTFAIYSQMVKYRFYQVSVSGIYEKHLGYSFYVATIGFLFYLVSFCLSLFYTIYVIRKPQLNYGNVGQGREQPHPVYGMPQFSQQDFYAMKKLPPTPY</sequence>
<feature type="transmembrane region" description="Helical" evidence="5">
    <location>
        <begin position="96"/>
        <end position="116"/>
    </location>
</feature>
<dbReference type="EMBL" id="WIXE01024694">
    <property type="protein sequence ID" value="KAK5965371.1"/>
    <property type="molecule type" value="Genomic_DNA"/>
</dbReference>
<evidence type="ECO:0000313" key="7">
    <source>
        <dbReference type="Proteomes" id="UP001331761"/>
    </source>
</evidence>
<dbReference type="InterPro" id="IPR010761">
    <property type="entry name" value="Clc_prot-like"/>
</dbReference>
<comment type="caution">
    <text evidence="6">The sequence shown here is derived from an EMBL/GenBank/DDBJ whole genome shotgun (WGS) entry which is preliminary data.</text>
</comment>
<evidence type="ECO:0000313" key="6">
    <source>
        <dbReference type="EMBL" id="KAK5965371.1"/>
    </source>
</evidence>
<keyword evidence="7" id="KW-1185">Reference proteome</keyword>
<dbReference type="Pfam" id="PF07062">
    <property type="entry name" value="Clc-like"/>
    <property type="match status" value="1"/>
</dbReference>
<evidence type="ECO:0000256" key="4">
    <source>
        <dbReference type="ARBA" id="ARBA00023136"/>
    </source>
</evidence>
<evidence type="ECO:0000256" key="2">
    <source>
        <dbReference type="ARBA" id="ARBA00022692"/>
    </source>
</evidence>
<organism evidence="6 7">
    <name type="scientific">Trichostrongylus colubriformis</name>
    <name type="common">Black scour worm</name>
    <dbReference type="NCBI Taxonomy" id="6319"/>
    <lineage>
        <taxon>Eukaryota</taxon>
        <taxon>Metazoa</taxon>
        <taxon>Ecdysozoa</taxon>
        <taxon>Nematoda</taxon>
        <taxon>Chromadorea</taxon>
        <taxon>Rhabditida</taxon>
        <taxon>Rhabditina</taxon>
        <taxon>Rhabditomorpha</taxon>
        <taxon>Strongyloidea</taxon>
        <taxon>Trichostrongylidae</taxon>
        <taxon>Trichostrongylus</taxon>
    </lineage>
</organism>
<feature type="transmembrane region" description="Helical" evidence="5">
    <location>
        <begin position="174"/>
        <end position="199"/>
    </location>
</feature>
<feature type="transmembrane region" description="Helical" evidence="5">
    <location>
        <begin position="128"/>
        <end position="154"/>
    </location>
</feature>
<dbReference type="AlphaFoldDB" id="A0AAN8IAH8"/>
<reference evidence="6 7" key="1">
    <citation type="submission" date="2019-10" db="EMBL/GenBank/DDBJ databases">
        <title>Assembly and Annotation for the nematode Trichostrongylus colubriformis.</title>
        <authorList>
            <person name="Martin J."/>
        </authorList>
    </citation>
    <scope>NUCLEOTIDE SEQUENCE [LARGE SCALE GENOMIC DNA]</scope>
    <source>
        <strain evidence="6">G859</strain>
        <tissue evidence="6">Whole worm</tissue>
    </source>
</reference>
<name>A0AAN8IAH8_TRICO</name>
<dbReference type="GO" id="GO:0005886">
    <property type="term" value="C:plasma membrane"/>
    <property type="evidence" value="ECO:0007669"/>
    <property type="project" value="TreeGrafter"/>
</dbReference>
<accession>A0AAN8IAH8</accession>
<proteinExistence type="predicted"/>
<evidence type="ECO:0000256" key="5">
    <source>
        <dbReference type="SAM" id="Phobius"/>
    </source>
</evidence>
<keyword evidence="4 5" id="KW-0472">Membrane</keyword>
<keyword evidence="2 5" id="KW-0812">Transmembrane</keyword>
<dbReference type="Gene3D" id="1.20.140.150">
    <property type="match status" value="1"/>
</dbReference>
<dbReference type="InterPro" id="IPR050579">
    <property type="entry name" value="PMP-22/EMP/MP20-like"/>
</dbReference>
<comment type="subcellular location">
    <subcellularLocation>
        <location evidence="1">Membrane</location>
        <topology evidence="1">Multi-pass membrane protein</topology>
    </subcellularLocation>
</comment>
<dbReference type="Proteomes" id="UP001331761">
    <property type="component" value="Unassembled WGS sequence"/>
</dbReference>
<evidence type="ECO:0000256" key="1">
    <source>
        <dbReference type="ARBA" id="ARBA00004141"/>
    </source>
</evidence>
<gene>
    <name evidence="6" type="ORF">GCK32_003438</name>
</gene>
<dbReference type="PANTHER" id="PTHR10671:SF54">
    <property type="entry name" value="CLC-LIKE PROTEIN 2"/>
    <property type="match status" value="1"/>
</dbReference>
<dbReference type="PANTHER" id="PTHR10671">
    <property type="entry name" value="EPITHELIAL MEMBRANE PROTEIN-RELATED"/>
    <property type="match status" value="1"/>
</dbReference>